<accession>A0ABR1CP89</accession>
<keyword evidence="2" id="KW-1185">Reference proteome</keyword>
<comment type="caution">
    <text evidence="1">The sequence shown here is derived from an EMBL/GenBank/DDBJ whole genome shotgun (WGS) entry which is preliminary data.</text>
</comment>
<evidence type="ECO:0000313" key="2">
    <source>
        <dbReference type="Proteomes" id="UP001303046"/>
    </source>
</evidence>
<sequence length="84" mass="9499">MTWSASTYLAFDFLYGLRRTKKLRRSAAKEHLHILPRAGSFCSHVTSCEIKLGRCVRVTSTPVQHLKKTVKTALETGRDNALTH</sequence>
<dbReference type="EMBL" id="JAVFWL010000003">
    <property type="protein sequence ID" value="KAK6739662.1"/>
    <property type="molecule type" value="Genomic_DNA"/>
</dbReference>
<gene>
    <name evidence="1" type="primary">Necator_chrIII.g9030</name>
    <name evidence="1" type="ORF">RB195_008265</name>
</gene>
<proteinExistence type="predicted"/>
<organism evidence="1 2">
    <name type="scientific">Necator americanus</name>
    <name type="common">Human hookworm</name>
    <dbReference type="NCBI Taxonomy" id="51031"/>
    <lineage>
        <taxon>Eukaryota</taxon>
        <taxon>Metazoa</taxon>
        <taxon>Ecdysozoa</taxon>
        <taxon>Nematoda</taxon>
        <taxon>Chromadorea</taxon>
        <taxon>Rhabditida</taxon>
        <taxon>Rhabditina</taxon>
        <taxon>Rhabditomorpha</taxon>
        <taxon>Strongyloidea</taxon>
        <taxon>Ancylostomatidae</taxon>
        <taxon>Bunostominae</taxon>
        <taxon>Necator</taxon>
    </lineage>
</organism>
<dbReference type="Proteomes" id="UP001303046">
    <property type="component" value="Unassembled WGS sequence"/>
</dbReference>
<reference evidence="1 2" key="1">
    <citation type="submission" date="2023-08" db="EMBL/GenBank/DDBJ databases">
        <title>A Necator americanus chromosomal reference genome.</title>
        <authorList>
            <person name="Ilik V."/>
            <person name="Petrzelkova K.J."/>
            <person name="Pardy F."/>
            <person name="Fuh T."/>
            <person name="Niatou-Singa F.S."/>
            <person name="Gouil Q."/>
            <person name="Baker L."/>
            <person name="Ritchie M.E."/>
            <person name="Jex A.R."/>
            <person name="Gazzola D."/>
            <person name="Li H."/>
            <person name="Toshio Fujiwara R."/>
            <person name="Zhan B."/>
            <person name="Aroian R.V."/>
            <person name="Pafco B."/>
            <person name="Schwarz E.M."/>
        </authorList>
    </citation>
    <scope>NUCLEOTIDE SEQUENCE [LARGE SCALE GENOMIC DNA]</scope>
    <source>
        <strain evidence="1 2">Aroian</strain>
        <tissue evidence="1">Whole animal</tissue>
    </source>
</reference>
<name>A0ABR1CP89_NECAM</name>
<evidence type="ECO:0008006" key="3">
    <source>
        <dbReference type="Google" id="ProtNLM"/>
    </source>
</evidence>
<evidence type="ECO:0000313" key="1">
    <source>
        <dbReference type="EMBL" id="KAK6739662.1"/>
    </source>
</evidence>
<protein>
    <recommendedName>
        <fullName evidence="3">Secreted protein</fullName>
    </recommendedName>
</protein>